<evidence type="ECO:0000313" key="2">
    <source>
        <dbReference type="EMBL" id="MBK1644651.1"/>
    </source>
</evidence>
<gene>
    <name evidence="2" type="ORF">CKO25_08305</name>
</gene>
<accession>A0A9X0WHL2</accession>
<dbReference type="EMBL" id="NRSD01000006">
    <property type="protein sequence ID" value="MBK1644651.1"/>
    <property type="molecule type" value="Genomic_DNA"/>
</dbReference>
<feature type="transmembrane region" description="Helical" evidence="1">
    <location>
        <begin position="27"/>
        <end position="45"/>
    </location>
</feature>
<name>A0A9X0WHL2_9GAMM</name>
<sequence length="165" mass="17964">MMDDPLSQLRDWHLPAAVAWWPPAPGWWLLTLLLLAGLAAALIWWRRARHSPRAADRAAAALAREELTALRRAFEQDRNAQAFAAGVSRILRRLALRRFARGQVAGLTGQAWLAFLDQTGGTDCFCSGAGRLLTELAYSGTAPDACDADAVLACAEIWIRAGEVA</sequence>
<evidence type="ECO:0000313" key="3">
    <source>
        <dbReference type="Proteomes" id="UP001138802"/>
    </source>
</evidence>
<dbReference type="RefSeq" id="WP_200387446.1">
    <property type="nucleotide sequence ID" value="NZ_NRSD01000006.1"/>
</dbReference>
<comment type="caution">
    <text evidence="2">The sequence shown here is derived from an EMBL/GenBank/DDBJ whole genome shotgun (WGS) entry which is preliminary data.</text>
</comment>
<dbReference type="InterPro" id="IPR025489">
    <property type="entry name" value="DUF4381"/>
</dbReference>
<keyword evidence="3" id="KW-1185">Reference proteome</keyword>
<evidence type="ECO:0000256" key="1">
    <source>
        <dbReference type="SAM" id="Phobius"/>
    </source>
</evidence>
<keyword evidence="1" id="KW-0812">Transmembrane</keyword>
<keyword evidence="1" id="KW-1133">Transmembrane helix</keyword>
<dbReference type="AlphaFoldDB" id="A0A9X0WHL2"/>
<protein>
    <recommendedName>
        <fullName evidence="4">DUF4381 domain-containing protein</fullName>
    </recommendedName>
</protein>
<proteinExistence type="predicted"/>
<reference evidence="2 3" key="1">
    <citation type="journal article" date="2020" name="Microorganisms">
        <title>Osmotic Adaptation and Compatible Solute Biosynthesis of Phototrophic Bacteria as Revealed from Genome Analyses.</title>
        <authorList>
            <person name="Imhoff J.F."/>
            <person name="Rahn T."/>
            <person name="Kunzel S."/>
            <person name="Keller A."/>
            <person name="Neulinger S.C."/>
        </authorList>
    </citation>
    <scope>NUCLEOTIDE SEQUENCE [LARGE SCALE GENOMIC DNA]</scope>
    <source>
        <strain evidence="2 3">DSM 21303</strain>
    </source>
</reference>
<dbReference type="Pfam" id="PF14316">
    <property type="entry name" value="DUF4381"/>
    <property type="match status" value="1"/>
</dbReference>
<dbReference type="Proteomes" id="UP001138802">
    <property type="component" value="Unassembled WGS sequence"/>
</dbReference>
<evidence type="ECO:0008006" key="4">
    <source>
        <dbReference type="Google" id="ProtNLM"/>
    </source>
</evidence>
<organism evidence="2 3">
    <name type="scientific">Thiocapsa imhoffii</name>
    <dbReference type="NCBI Taxonomy" id="382777"/>
    <lineage>
        <taxon>Bacteria</taxon>
        <taxon>Pseudomonadati</taxon>
        <taxon>Pseudomonadota</taxon>
        <taxon>Gammaproteobacteria</taxon>
        <taxon>Chromatiales</taxon>
        <taxon>Chromatiaceae</taxon>
        <taxon>Thiocapsa</taxon>
    </lineage>
</organism>
<keyword evidence="1" id="KW-0472">Membrane</keyword>